<gene>
    <name evidence="1" type="ORF">M441DRAFT_55702</name>
</gene>
<reference evidence="1 2" key="1">
    <citation type="submission" date="2016-07" db="EMBL/GenBank/DDBJ databases">
        <title>Multiple horizontal gene transfer events from other fungi enriched the ability of initially mycotrophic Trichoderma (Ascomycota) to feed on dead plant biomass.</title>
        <authorList>
            <consortium name="DOE Joint Genome Institute"/>
            <person name="Aerts A."/>
            <person name="Atanasova L."/>
            <person name="Chenthamara K."/>
            <person name="Zhang J."/>
            <person name="Grujic M."/>
            <person name="Henrissat B."/>
            <person name="Kuo A."/>
            <person name="Salamov A."/>
            <person name="Lipzen A."/>
            <person name="Labutti K."/>
            <person name="Barry K."/>
            <person name="Miao Y."/>
            <person name="Rahimi M.J."/>
            <person name="Shen Q."/>
            <person name="Grigoriev I.V."/>
            <person name="Kubicek C.P."/>
            <person name="Druzhinina I.S."/>
        </authorList>
    </citation>
    <scope>NUCLEOTIDE SEQUENCE [LARGE SCALE GENOMIC DNA]</scope>
    <source>
        <strain evidence="1 2">CBS 433.97</strain>
    </source>
</reference>
<evidence type="ECO:0000313" key="2">
    <source>
        <dbReference type="Proteomes" id="UP000240493"/>
    </source>
</evidence>
<name>A0A2T3ZIQ7_TRIA4</name>
<protein>
    <submittedName>
        <fullName evidence="1">Uncharacterized protein</fullName>
    </submittedName>
</protein>
<organism evidence="1 2">
    <name type="scientific">Trichoderma asperellum (strain ATCC 204424 / CBS 433.97 / NBRC 101777)</name>
    <dbReference type="NCBI Taxonomy" id="1042311"/>
    <lineage>
        <taxon>Eukaryota</taxon>
        <taxon>Fungi</taxon>
        <taxon>Dikarya</taxon>
        <taxon>Ascomycota</taxon>
        <taxon>Pezizomycotina</taxon>
        <taxon>Sordariomycetes</taxon>
        <taxon>Hypocreomycetidae</taxon>
        <taxon>Hypocreales</taxon>
        <taxon>Hypocreaceae</taxon>
        <taxon>Trichoderma</taxon>
    </lineage>
</organism>
<proteinExistence type="predicted"/>
<keyword evidence="2" id="KW-1185">Reference proteome</keyword>
<dbReference type="Proteomes" id="UP000240493">
    <property type="component" value="Unassembled WGS sequence"/>
</dbReference>
<accession>A0A2T3ZIQ7</accession>
<sequence length="55" mass="6344">MGPPNLAVLFWHFETGPPLLSKFFFSQFPPCGYILIFFWNDSYGSGKKKDEVRVS</sequence>
<evidence type="ECO:0000313" key="1">
    <source>
        <dbReference type="EMBL" id="PTB44676.1"/>
    </source>
</evidence>
<dbReference type="EMBL" id="KZ679258">
    <property type="protein sequence ID" value="PTB44676.1"/>
    <property type="molecule type" value="Genomic_DNA"/>
</dbReference>
<dbReference type="AlphaFoldDB" id="A0A2T3ZIQ7"/>